<comment type="catalytic activity">
    <reaction evidence="12 14">
        <text>2 cob(II)yrinate a,c diamide + reduced [electron-transfer flavoprotein] + 2 ATP = 2 adenosylcob(III)yrinate a,c-diamide + 2 triphosphate + oxidized [electron-transfer flavoprotein] + 3 H(+)</text>
        <dbReference type="Rhea" id="RHEA:11528"/>
        <dbReference type="Rhea" id="RHEA-COMP:10685"/>
        <dbReference type="Rhea" id="RHEA-COMP:10686"/>
        <dbReference type="ChEBI" id="CHEBI:15378"/>
        <dbReference type="ChEBI" id="CHEBI:18036"/>
        <dbReference type="ChEBI" id="CHEBI:30616"/>
        <dbReference type="ChEBI" id="CHEBI:57692"/>
        <dbReference type="ChEBI" id="CHEBI:58307"/>
        <dbReference type="ChEBI" id="CHEBI:58503"/>
        <dbReference type="ChEBI" id="CHEBI:58537"/>
        <dbReference type="EC" id="2.5.1.17"/>
    </reaction>
</comment>
<comment type="catalytic activity">
    <reaction evidence="13 14">
        <text>2 cob(II)alamin + reduced [electron-transfer flavoprotein] + 2 ATP = 2 adenosylcob(III)alamin + 2 triphosphate + oxidized [electron-transfer flavoprotein] + 3 H(+)</text>
        <dbReference type="Rhea" id="RHEA:28671"/>
        <dbReference type="Rhea" id="RHEA-COMP:10685"/>
        <dbReference type="Rhea" id="RHEA-COMP:10686"/>
        <dbReference type="ChEBI" id="CHEBI:15378"/>
        <dbReference type="ChEBI" id="CHEBI:16304"/>
        <dbReference type="ChEBI" id="CHEBI:18036"/>
        <dbReference type="ChEBI" id="CHEBI:18408"/>
        <dbReference type="ChEBI" id="CHEBI:30616"/>
        <dbReference type="ChEBI" id="CHEBI:57692"/>
        <dbReference type="ChEBI" id="CHEBI:58307"/>
        <dbReference type="EC" id="2.5.1.17"/>
    </reaction>
</comment>
<evidence type="ECO:0000259" key="15">
    <source>
        <dbReference type="Pfam" id="PF01923"/>
    </source>
</evidence>
<keyword evidence="7 14" id="KW-0547">Nucleotide-binding</keyword>
<evidence type="ECO:0000256" key="5">
    <source>
        <dbReference type="ARBA" id="ARBA00022573"/>
    </source>
</evidence>
<dbReference type="InterPro" id="IPR029499">
    <property type="entry name" value="PduO-typ"/>
</dbReference>
<protein>
    <recommendedName>
        <fullName evidence="4 14">Corrinoid adenosyltransferase</fullName>
        <ecNumber evidence="3 14">2.5.1.17</ecNumber>
    </recommendedName>
    <alternativeName>
        <fullName evidence="9 14">Cob(II)alamin adenosyltransferase</fullName>
    </alternativeName>
    <alternativeName>
        <fullName evidence="11 14">Cob(II)yrinic acid a,c-diamide adenosyltransferase</fullName>
    </alternativeName>
    <alternativeName>
        <fullName evidence="10 14">Cobinamide/cobalamin adenosyltransferase</fullName>
    </alternativeName>
</protein>
<dbReference type="InterPro" id="IPR036451">
    <property type="entry name" value="CblAdoTrfase-like_sf"/>
</dbReference>
<comment type="similarity">
    <text evidence="2 14">Belongs to the Cob(I)alamin adenosyltransferase family.</text>
</comment>
<evidence type="ECO:0000313" key="17">
    <source>
        <dbReference type="Proteomes" id="UP000509222"/>
    </source>
</evidence>
<organism evidence="16 17">
    <name type="scientific">Planococcus glaciei</name>
    <dbReference type="NCBI Taxonomy" id="459472"/>
    <lineage>
        <taxon>Bacteria</taxon>
        <taxon>Bacillati</taxon>
        <taxon>Bacillota</taxon>
        <taxon>Bacilli</taxon>
        <taxon>Bacillales</taxon>
        <taxon>Caryophanaceae</taxon>
        <taxon>Planococcus</taxon>
    </lineage>
</organism>
<evidence type="ECO:0000256" key="11">
    <source>
        <dbReference type="ARBA" id="ARBA00033354"/>
    </source>
</evidence>
<dbReference type="GO" id="GO:0008817">
    <property type="term" value="F:corrinoid adenosyltransferase activity"/>
    <property type="evidence" value="ECO:0007669"/>
    <property type="project" value="UniProtKB-UniRule"/>
</dbReference>
<dbReference type="GO" id="GO:0005524">
    <property type="term" value="F:ATP binding"/>
    <property type="evidence" value="ECO:0007669"/>
    <property type="project" value="UniProtKB-UniRule"/>
</dbReference>
<dbReference type="GO" id="GO:0009236">
    <property type="term" value="P:cobalamin biosynthetic process"/>
    <property type="evidence" value="ECO:0007669"/>
    <property type="project" value="UniProtKB-UniRule"/>
</dbReference>
<keyword evidence="17" id="KW-1185">Reference proteome</keyword>
<keyword evidence="5 14" id="KW-0169">Cobalamin biosynthesis</keyword>
<evidence type="ECO:0000256" key="14">
    <source>
        <dbReference type="RuleBase" id="RU366026"/>
    </source>
</evidence>
<dbReference type="InterPro" id="IPR016030">
    <property type="entry name" value="CblAdoTrfase-like"/>
</dbReference>
<reference evidence="16 17" key="1">
    <citation type="submission" date="2020-04" db="EMBL/GenBank/DDBJ databases">
        <authorList>
            <person name="Pajer P."/>
            <person name="Broz P."/>
        </authorList>
    </citation>
    <scope>NUCLEOTIDE SEQUENCE [LARGE SCALE GENOMIC DNA]</scope>
    <source>
        <strain evidence="17">NRL-ATB46093</strain>
    </source>
</reference>
<name>A0A7H8QAQ5_9BACL</name>
<evidence type="ECO:0000256" key="12">
    <source>
        <dbReference type="ARBA" id="ARBA00048555"/>
    </source>
</evidence>
<dbReference type="EMBL" id="CP051177">
    <property type="protein sequence ID" value="QKX51096.1"/>
    <property type="molecule type" value="Genomic_DNA"/>
</dbReference>
<dbReference type="EC" id="2.5.1.17" evidence="3 14"/>
<dbReference type="PANTHER" id="PTHR12213:SF0">
    <property type="entry name" value="CORRINOID ADENOSYLTRANSFERASE MMAB"/>
    <property type="match status" value="1"/>
</dbReference>
<accession>A0A7H8QAQ5</accession>
<dbReference type="RefSeq" id="WP_176294633.1">
    <property type="nucleotide sequence ID" value="NZ_CP051177.1"/>
</dbReference>
<evidence type="ECO:0000256" key="1">
    <source>
        <dbReference type="ARBA" id="ARBA00005121"/>
    </source>
</evidence>
<dbReference type="SUPFAM" id="SSF89028">
    <property type="entry name" value="Cobalamin adenosyltransferase-like"/>
    <property type="match status" value="1"/>
</dbReference>
<evidence type="ECO:0000256" key="4">
    <source>
        <dbReference type="ARBA" id="ARBA00020963"/>
    </source>
</evidence>
<dbReference type="Pfam" id="PF01923">
    <property type="entry name" value="Cob_adeno_trans"/>
    <property type="match status" value="1"/>
</dbReference>
<reference evidence="17" key="2">
    <citation type="submission" date="2020-06" db="EMBL/GenBank/DDBJ databases">
        <title>Isolation of Planomicrobium glaciei.</title>
        <authorList>
            <person name="Malisova L."/>
            <person name="Safrankova R."/>
            <person name="Jakubu V."/>
            <person name="Spanelova P."/>
        </authorList>
    </citation>
    <scope>NUCLEOTIDE SEQUENCE [LARGE SCALE GENOMIC DNA]</scope>
    <source>
        <strain evidence="17">NRL-ATB46093</strain>
    </source>
</reference>
<dbReference type="AlphaFoldDB" id="A0A7H8QAQ5"/>
<evidence type="ECO:0000256" key="2">
    <source>
        <dbReference type="ARBA" id="ARBA00007487"/>
    </source>
</evidence>
<evidence type="ECO:0000256" key="10">
    <source>
        <dbReference type="ARBA" id="ARBA00033334"/>
    </source>
</evidence>
<keyword evidence="8 14" id="KW-0067">ATP-binding</keyword>
<gene>
    <name evidence="16" type="ORF">HF394_11135</name>
</gene>
<comment type="pathway">
    <text evidence="1 14">Cofactor biosynthesis; adenosylcobalamin biosynthesis; adenosylcobalamin from cob(II)yrinate a,c-diamide: step 2/7.</text>
</comment>
<dbReference type="Gene3D" id="1.20.1200.10">
    <property type="entry name" value="Cobalamin adenosyltransferase-like"/>
    <property type="match status" value="1"/>
</dbReference>
<keyword evidence="6 14" id="KW-0808">Transferase</keyword>
<evidence type="ECO:0000313" key="16">
    <source>
        <dbReference type="EMBL" id="QKX51096.1"/>
    </source>
</evidence>
<evidence type="ECO:0000256" key="3">
    <source>
        <dbReference type="ARBA" id="ARBA00012454"/>
    </source>
</evidence>
<evidence type="ECO:0000256" key="6">
    <source>
        <dbReference type="ARBA" id="ARBA00022679"/>
    </source>
</evidence>
<feature type="domain" description="Cobalamin adenosyltransferase-like" evidence="15">
    <location>
        <begin position="25"/>
        <end position="153"/>
    </location>
</feature>
<evidence type="ECO:0000256" key="13">
    <source>
        <dbReference type="ARBA" id="ARBA00048692"/>
    </source>
</evidence>
<evidence type="ECO:0000256" key="7">
    <source>
        <dbReference type="ARBA" id="ARBA00022741"/>
    </source>
</evidence>
<evidence type="ECO:0000256" key="9">
    <source>
        <dbReference type="ARBA" id="ARBA00031529"/>
    </source>
</evidence>
<sequence>MKKDIRYVCYPFMRESASTVDFEIRTDSLTTRIGEAIALTEDVQMVYEDLRYLQPMAYHLNGSIRGKLAVTEEDLAFLSKMYDKYVAEVEEEISHFVLPQGTHAATVLHVCRSEAKKSVRALHKVSLERDVPEHLMDYCGLLANLLFAMAVYVNKQHGIAEIPFVSKSYPTRPSKKKETTP</sequence>
<evidence type="ECO:0000256" key="8">
    <source>
        <dbReference type="ARBA" id="ARBA00022840"/>
    </source>
</evidence>
<dbReference type="PANTHER" id="PTHR12213">
    <property type="entry name" value="CORRINOID ADENOSYLTRANSFERASE"/>
    <property type="match status" value="1"/>
</dbReference>
<proteinExistence type="inferred from homology"/>
<dbReference type="Proteomes" id="UP000509222">
    <property type="component" value="Chromosome"/>
</dbReference>